<dbReference type="STRING" id="139825.A0A401GSC1"/>
<evidence type="ECO:0008006" key="3">
    <source>
        <dbReference type="Google" id="ProtNLM"/>
    </source>
</evidence>
<gene>
    <name evidence="1" type="ORF">SCP_0702790</name>
</gene>
<dbReference type="Proteomes" id="UP000287166">
    <property type="component" value="Unassembled WGS sequence"/>
</dbReference>
<dbReference type="EMBL" id="BFAD01000007">
    <property type="protein sequence ID" value="GBE85093.1"/>
    <property type="molecule type" value="Genomic_DNA"/>
</dbReference>
<keyword evidence="2" id="KW-1185">Reference proteome</keyword>
<dbReference type="GeneID" id="38782010"/>
<accession>A0A401GSC1</accession>
<reference evidence="1 2" key="1">
    <citation type="journal article" date="2018" name="Sci. Rep.">
        <title>Genome sequence of the cauliflower mushroom Sparassis crispa (Hanabiratake) and its association with beneficial usage.</title>
        <authorList>
            <person name="Kiyama R."/>
            <person name="Furutani Y."/>
            <person name="Kawaguchi K."/>
            <person name="Nakanishi T."/>
        </authorList>
    </citation>
    <scope>NUCLEOTIDE SEQUENCE [LARGE SCALE GENOMIC DNA]</scope>
</reference>
<dbReference type="RefSeq" id="XP_027616006.1">
    <property type="nucleotide sequence ID" value="XM_027760205.1"/>
</dbReference>
<protein>
    <recommendedName>
        <fullName evidence="3">F-box domain-containing protein</fullName>
    </recommendedName>
</protein>
<dbReference type="InParanoid" id="A0A401GSC1"/>
<name>A0A401GSC1_9APHY</name>
<organism evidence="1 2">
    <name type="scientific">Sparassis crispa</name>
    <dbReference type="NCBI Taxonomy" id="139825"/>
    <lineage>
        <taxon>Eukaryota</taxon>
        <taxon>Fungi</taxon>
        <taxon>Dikarya</taxon>
        <taxon>Basidiomycota</taxon>
        <taxon>Agaricomycotina</taxon>
        <taxon>Agaricomycetes</taxon>
        <taxon>Polyporales</taxon>
        <taxon>Sparassidaceae</taxon>
        <taxon>Sparassis</taxon>
    </lineage>
</organism>
<evidence type="ECO:0000313" key="1">
    <source>
        <dbReference type="EMBL" id="GBE85093.1"/>
    </source>
</evidence>
<evidence type="ECO:0000313" key="2">
    <source>
        <dbReference type="Proteomes" id="UP000287166"/>
    </source>
</evidence>
<dbReference type="OrthoDB" id="3222238at2759"/>
<sequence length="547" mass="62387">MPPHRALQVYDILREIFQYIAPTSGSHNDPVEVIKANRTTLSGAARVCVAFLDPALDVLWDELDSIQPALRLLPAVEIAEPLIDLRVDDHSYYLKSDITPQRWARFHYYANRVHKIFFFSGPSPDTRDAVLMKLTELNGDQPLFPFLQRLYYVHAVPYDTTILSFVSPSLQYLALYYKAQSREGQRFGRPELAFSSVLTAVSAKAPQLKTFYSSGIPHPISLAAITASRHLTNIEIDPRYCDADLMRALSALEELQVLKIELYSLGANFVCRRGFASLRVLTANGPLRNVIMLLEAITSPHLRTLRMVGEERSNDFSRPWRRCTATIAAQFPGLHVLQLQLQDLVYAKLDFDADIEIEGELVDPENAFTATMQPLMALRDLRDIELVLRKPLSPSTDTLVEIGQSWSKLTSFRLMYEFVDGGTTIDPRFLVDFVSFFPSLTNLALPSVDFKLLVPLPLFAPVSYSLKTLDLGHRTFSTLEDVDAVARFLHKYFPALDLNDGLEYEEHRSEHTRRWTTEQFDWENVLQVLAAYRKEENSMDVEDEYAW</sequence>
<dbReference type="AlphaFoldDB" id="A0A401GSC1"/>
<proteinExistence type="predicted"/>
<dbReference type="Gene3D" id="3.80.10.10">
    <property type="entry name" value="Ribonuclease Inhibitor"/>
    <property type="match status" value="1"/>
</dbReference>
<comment type="caution">
    <text evidence="1">The sequence shown here is derived from an EMBL/GenBank/DDBJ whole genome shotgun (WGS) entry which is preliminary data.</text>
</comment>
<dbReference type="InterPro" id="IPR032675">
    <property type="entry name" value="LRR_dom_sf"/>
</dbReference>